<name>A0ABW0SB56_9RHOB</name>
<evidence type="ECO:0000256" key="1">
    <source>
        <dbReference type="SAM" id="MobiDB-lite"/>
    </source>
</evidence>
<feature type="domain" description="DUF4329" evidence="2">
    <location>
        <begin position="78"/>
        <end position="190"/>
    </location>
</feature>
<organism evidence="3 4">
    <name type="scientific">Rubellimicrobium aerolatum</name>
    <dbReference type="NCBI Taxonomy" id="490979"/>
    <lineage>
        <taxon>Bacteria</taxon>
        <taxon>Pseudomonadati</taxon>
        <taxon>Pseudomonadota</taxon>
        <taxon>Alphaproteobacteria</taxon>
        <taxon>Rhodobacterales</taxon>
        <taxon>Roseobacteraceae</taxon>
        <taxon>Rubellimicrobium</taxon>
    </lineage>
</organism>
<sequence>MTAASRRSTCPWPDPLDHPGPLARPGAFLILALAALAACAPPPDPSPGPPPVPGRVLGTAPRPGPPESTASGEELALVTAILADLQSRSFAENREFCGYIGLDPQGRWASSPIMGGTEASCPLPRVPPGLRVVASFHTHSTYSPYYASEWPTTQDVATDASDDIDGYIATPGGRLWHVDTDAMTVRQLCGRGCLPQDPNYVPGDDGPLRRQMTYSELLAWERSADGA</sequence>
<feature type="region of interest" description="Disordered" evidence="1">
    <location>
        <begin position="40"/>
        <end position="72"/>
    </location>
</feature>
<dbReference type="EMBL" id="JBHSNA010000004">
    <property type="protein sequence ID" value="MFC5566110.1"/>
    <property type="molecule type" value="Genomic_DNA"/>
</dbReference>
<dbReference type="Proteomes" id="UP001596056">
    <property type="component" value="Unassembled WGS sequence"/>
</dbReference>
<dbReference type="RefSeq" id="WP_209838978.1">
    <property type="nucleotide sequence ID" value="NZ_JAGGJP010000004.1"/>
</dbReference>
<dbReference type="Pfam" id="PF14220">
    <property type="entry name" value="DUF4329"/>
    <property type="match status" value="1"/>
</dbReference>
<proteinExistence type="predicted"/>
<accession>A0ABW0SB56</accession>
<evidence type="ECO:0000313" key="4">
    <source>
        <dbReference type="Proteomes" id="UP001596056"/>
    </source>
</evidence>
<comment type="caution">
    <text evidence="3">The sequence shown here is derived from an EMBL/GenBank/DDBJ whole genome shotgun (WGS) entry which is preliminary data.</text>
</comment>
<feature type="compositionally biased region" description="Pro residues" evidence="1">
    <location>
        <begin position="40"/>
        <end position="53"/>
    </location>
</feature>
<keyword evidence="4" id="KW-1185">Reference proteome</keyword>
<dbReference type="InterPro" id="IPR025479">
    <property type="entry name" value="DUF4329"/>
</dbReference>
<evidence type="ECO:0000259" key="2">
    <source>
        <dbReference type="Pfam" id="PF14220"/>
    </source>
</evidence>
<evidence type="ECO:0000313" key="3">
    <source>
        <dbReference type="EMBL" id="MFC5566110.1"/>
    </source>
</evidence>
<gene>
    <name evidence="3" type="ORF">ACFPOC_06705</name>
</gene>
<protein>
    <submittedName>
        <fullName evidence="3">DUF4329 domain-containing protein</fullName>
    </submittedName>
</protein>
<reference evidence="4" key="1">
    <citation type="journal article" date="2019" name="Int. J. Syst. Evol. Microbiol.">
        <title>The Global Catalogue of Microorganisms (GCM) 10K type strain sequencing project: providing services to taxonomists for standard genome sequencing and annotation.</title>
        <authorList>
            <consortium name="The Broad Institute Genomics Platform"/>
            <consortium name="The Broad Institute Genome Sequencing Center for Infectious Disease"/>
            <person name="Wu L."/>
            <person name="Ma J."/>
        </authorList>
    </citation>
    <scope>NUCLEOTIDE SEQUENCE [LARGE SCALE GENOMIC DNA]</scope>
    <source>
        <strain evidence="4">KACC 11588</strain>
    </source>
</reference>